<keyword evidence="4" id="KW-1185">Reference proteome</keyword>
<dbReference type="Pfam" id="PF19274">
    <property type="entry name" value="PI4K_N"/>
    <property type="match status" value="1"/>
</dbReference>
<name>A0ABD0MWD9_CIRMR</name>
<gene>
    <name evidence="3" type="ORF">M9458_051829</name>
</gene>
<dbReference type="Proteomes" id="UP001529510">
    <property type="component" value="Unassembled WGS sequence"/>
</dbReference>
<dbReference type="EMBL" id="JAMKFB020000170">
    <property type="protein sequence ID" value="KAL0152866.1"/>
    <property type="molecule type" value="Genomic_DNA"/>
</dbReference>
<evidence type="ECO:0000313" key="4">
    <source>
        <dbReference type="Proteomes" id="UP001529510"/>
    </source>
</evidence>
<evidence type="ECO:0000256" key="1">
    <source>
        <dbReference type="ARBA" id="ARBA00006209"/>
    </source>
</evidence>
<feature type="non-terminal residue" evidence="3">
    <location>
        <position position="134"/>
    </location>
</feature>
<organism evidence="3 4">
    <name type="scientific">Cirrhinus mrigala</name>
    <name type="common">Mrigala</name>
    <dbReference type="NCBI Taxonomy" id="683832"/>
    <lineage>
        <taxon>Eukaryota</taxon>
        <taxon>Metazoa</taxon>
        <taxon>Chordata</taxon>
        <taxon>Craniata</taxon>
        <taxon>Vertebrata</taxon>
        <taxon>Euteleostomi</taxon>
        <taxon>Actinopterygii</taxon>
        <taxon>Neopterygii</taxon>
        <taxon>Teleostei</taxon>
        <taxon>Ostariophysi</taxon>
        <taxon>Cypriniformes</taxon>
        <taxon>Cyprinidae</taxon>
        <taxon>Labeoninae</taxon>
        <taxon>Labeonini</taxon>
        <taxon>Cirrhinus</taxon>
    </lineage>
</organism>
<evidence type="ECO:0000313" key="3">
    <source>
        <dbReference type="EMBL" id="KAL0152866.1"/>
    </source>
</evidence>
<dbReference type="AlphaFoldDB" id="A0ABD0MWD9"/>
<accession>A0ABD0MWD9</accession>
<proteinExistence type="inferred from homology"/>
<comment type="caution">
    <text evidence="3">The sequence shown here is derived from an EMBL/GenBank/DDBJ whole genome shotgun (WGS) entry which is preliminary data.</text>
</comment>
<evidence type="ECO:0000259" key="2">
    <source>
        <dbReference type="Pfam" id="PF19274"/>
    </source>
</evidence>
<protein>
    <recommendedName>
        <fullName evidence="2">PI4-kinase N-terminal domain-containing protein</fullName>
    </recommendedName>
</protein>
<feature type="non-terminal residue" evidence="3">
    <location>
        <position position="1"/>
    </location>
</feature>
<comment type="similarity">
    <text evidence="1">Belongs to the PI3/PI4-kinase family. Type III PI4K subfamily.</text>
</comment>
<feature type="domain" description="PI4-kinase N-terminal" evidence="2">
    <location>
        <begin position="34"/>
        <end position="132"/>
    </location>
</feature>
<dbReference type="InterPro" id="IPR045495">
    <property type="entry name" value="PI4K_N"/>
</dbReference>
<sequence>AVSTTIIQKPAHASPPVLLLFTLSHISHLTQSPLIQDIHKDQPYYDIPDTPYRITVPDTHEARESIVKDFAARCGEILKEAMKWAASVTKSHLQEYLNKHQIWLSGLSQHTGLAMATESILSFAGYNRQSTTLG</sequence>
<reference evidence="3 4" key="1">
    <citation type="submission" date="2024-05" db="EMBL/GenBank/DDBJ databases">
        <title>Genome sequencing and assembly of Indian major carp, Cirrhinus mrigala (Hamilton, 1822).</title>
        <authorList>
            <person name="Mohindra V."/>
            <person name="Chowdhury L.M."/>
            <person name="Lal K."/>
            <person name="Jena J.K."/>
        </authorList>
    </citation>
    <scope>NUCLEOTIDE SEQUENCE [LARGE SCALE GENOMIC DNA]</scope>
    <source>
        <strain evidence="3">CM1030</strain>
        <tissue evidence="3">Blood</tissue>
    </source>
</reference>